<protein>
    <recommendedName>
        <fullName evidence="15">C2 domain-containing protein</fullName>
    </recommendedName>
</protein>
<dbReference type="PROSITE" id="PS51847">
    <property type="entry name" value="SMP"/>
    <property type="match status" value="1"/>
</dbReference>
<dbReference type="GO" id="GO:0012505">
    <property type="term" value="C:endomembrane system"/>
    <property type="evidence" value="ECO:0007669"/>
    <property type="project" value="UniProtKB-ARBA"/>
</dbReference>
<accession>A0AAN6QDS2</accession>
<dbReference type="SMART" id="SM00239">
    <property type="entry name" value="C2"/>
    <property type="match status" value="2"/>
</dbReference>
<evidence type="ECO:0008006" key="15">
    <source>
        <dbReference type="Google" id="ProtNLM"/>
    </source>
</evidence>
<evidence type="ECO:0000313" key="13">
    <source>
        <dbReference type="EMBL" id="KAK4108294.1"/>
    </source>
</evidence>
<evidence type="ECO:0000259" key="12">
    <source>
        <dbReference type="PROSITE" id="PS51847"/>
    </source>
</evidence>
<comment type="caution">
    <text evidence="13">The sequence shown here is derived from an EMBL/GenBank/DDBJ whole genome shotgun (WGS) entry which is preliminary data.</text>
</comment>
<evidence type="ECO:0000256" key="10">
    <source>
        <dbReference type="ARBA" id="ARBA00023136"/>
    </source>
</evidence>
<evidence type="ECO:0000259" key="11">
    <source>
        <dbReference type="PROSITE" id="PS50004"/>
    </source>
</evidence>
<keyword evidence="5" id="KW-0677">Repeat</keyword>
<feature type="domain" description="SMP-LTD" evidence="12">
    <location>
        <begin position="13"/>
        <end position="190"/>
    </location>
</feature>
<name>A0AAN6QDS2_9PEZI</name>
<dbReference type="Proteomes" id="UP001302812">
    <property type="component" value="Unassembled WGS sequence"/>
</dbReference>
<keyword evidence="9" id="KW-0446">Lipid-binding</keyword>
<evidence type="ECO:0000256" key="2">
    <source>
        <dbReference type="ARBA" id="ARBA00022448"/>
    </source>
</evidence>
<keyword evidence="6" id="KW-0106">Calcium</keyword>
<evidence type="ECO:0000313" key="14">
    <source>
        <dbReference type="Proteomes" id="UP001302812"/>
    </source>
</evidence>
<reference evidence="13" key="1">
    <citation type="journal article" date="2023" name="Mol. Phylogenet. Evol.">
        <title>Genome-scale phylogeny and comparative genomics of the fungal order Sordariales.</title>
        <authorList>
            <person name="Hensen N."/>
            <person name="Bonometti L."/>
            <person name="Westerberg I."/>
            <person name="Brannstrom I.O."/>
            <person name="Guillou S."/>
            <person name="Cros-Aarteil S."/>
            <person name="Calhoun S."/>
            <person name="Haridas S."/>
            <person name="Kuo A."/>
            <person name="Mondo S."/>
            <person name="Pangilinan J."/>
            <person name="Riley R."/>
            <person name="LaButti K."/>
            <person name="Andreopoulos B."/>
            <person name="Lipzen A."/>
            <person name="Chen C."/>
            <person name="Yan M."/>
            <person name="Daum C."/>
            <person name="Ng V."/>
            <person name="Clum A."/>
            <person name="Steindorff A."/>
            <person name="Ohm R.A."/>
            <person name="Martin F."/>
            <person name="Silar P."/>
            <person name="Natvig D.O."/>
            <person name="Lalanne C."/>
            <person name="Gautier V."/>
            <person name="Ament-Velasquez S.L."/>
            <person name="Kruys A."/>
            <person name="Hutchinson M.I."/>
            <person name="Powell A.J."/>
            <person name="Barry K."/>
            <person name="Miller A.N."/>
            <person name="Grigoriev I.V."/>
            <person name="Debuchy R."/>
            <person name="Gladieux P."/>
            <person name="Hiltunen Thoren M."/>
            <person name="Johannesson H."/>
        </authorList>
    </citation>
    <scope>NUCLEOTIDE SEQUENCE</scope>
    <source>
        <strain evidence="13">CBS 508.74</strain>
    </source>
</reference>
<evidence type="ECO:0000256" key="5">
    <source>
        <dbReference type="ARBA" id="ARBA00022737"/>
    </source>
</evidence>
<dbReference type="InterPro" id="IPR031468">
    <property type="entry name" value="SMP_LBD"/>
</dbReference>
<reference evidence="13" key="2">
    <citation type="submission" date="2023-05" db="EMBL/GenBank/DDBJ databases">
        <authorList>
            <consortium name="Lawrence Berkeley National Laboratory"/>
            <person name="Steindorff A."/>
            <person name="Hensen N."/>
            <person name="Bonometti L."/>
            <person name="Westerberg I."/>
            <person name="Brannstrom I.O."/>
            <person name="Guillou S."/>
            <person name="Cros-Aarteil S."/>
            <person name="Calhoun S."/>
            <person name="Haridas S."/>
            <person name="Kuo A."/>
            <person name="Mondo S."/>
            <person name="Pangilinan J."/>
            <person name="Riley R."/>
            <person name="Labutti K."/>
            <person name="Andreopoulos B."/>
            <person name="Lipzen A."/>
            <person name="Chen C."/>
            <person name="Yanf M."/>
            <person name="Daum C."/>
            <person name="Ng V."/>
            <person name="Clum A."/>
            <person name="Ohm R."/>
            <person name="Martin F."/>
            <person name="Silar P."/>
            <person name="Natvig D."/>
            <person name="Lalanne C."/>
            <person name="Gautier V."/>
            <person name="Ament-Velasquez S.L."/>
            <person name="Kruys A."/>
            <person name="Hutchinson M.I."/>
            <person name="Powell A.J."/>
            <person name="Barry K."/>
            <person name="Miller A.N."/>
            <person name="Grigoriev I.V."/>
            <person name="Debuchy R."/>
            <person name="Gladieux P."/>
            <person name="Thoren M.H."/>
            <person name="Johannesson H."/>
        </authorList>
    </citation>
    <scope>NUCLEOTIDE SEQUENCE</scope>
    <source>
        <strain evidence="13">CBS 508.74</strain>
    </source>
</reference>
<dbReference type="PANTHER" id="PTHR45761:SF1">
    <property type="entry name" value="EXTENDED SYNAPTOTAGMIN-LIKE PROTEIN 2, ISOFORM C"/>
    <property type="match status" value="1"/>
</dbReference>
<evidence type="ECO:0000256" key="3">
    <source>
        <dbReference type="ARBA" id="ARBA00022692"/>
    </source>
</evidence>
<sequence>MSSLVETLTASGGTESVGFLNDIVRQLWPNICVAGARMIKEIAEPIFATTLPSPLNTLQFKKIDLGTVPLHFSKVDVHRTENEGIKLDLDIDWDGKSDIELDGSMLPKMGIEHFKLKGRLSILLCPLTNTLPLIGAAQVAFINPPSLELDFTDAAHIANLSVIDKAIRKVILSIIASYAVLPNRFLVKIDPSNDFFRTYQHPEGVLRLSVVSGTNLGRSKEGKSFLKKLVHDEPDCYAKVAVSAEAEWQTATAKNSRNPTWNETRDFVISDYDQSIGVDVNDDDTANTDDDIGLATTTVKKLLLSGGRQELPLTHKGVATDGSVVIAGEMFKFVPRPDSFGEEGPGIHGMMTVLVASAFGIQGRREQLKPSVKVDWGTHGNFRTAIKQDAPGSDVQNPSWDQAFRIPILAHMIPGPPVRITLMDGEQERGSVHVPLDEVLAAQNMQLEKFFEVGDGATVRAGIWLRGTAPAE</sequence>
<organism evidence="13 14">
    <name type="scientific">Canariomyces notabilis</name>
    <dbReference type="NCBI Taxonomy" id="2074819"/>
    <lineage>
        <taxon>Eukaryota</taxon>
        <taxon>Fungi</taxon>
        <taxon>Dikarya</taxon>
        <taxon>Ascomycota</taxon>
        <taxon>Pezizomycotina</taxon>
        <taxon>Sordariomycetes</taxon>
        <taxon>Sordariomycetidae</taxon>
        <taxon>Sordariales</taxon>
        <taxon>Chaetomiaceae</taxon>
        <taxon>Canariomyces</taxon>
    </lineage>
</organism>
<keyword evidence="7" id="KW-1133">Transmembrane helix</keyword>
<dbReference type="CDD" id="cd00030">
    <property type="entry name" value="C2"/>
    <property type="match status" value="1"/>
</dbReference>
<dbReference type="SUPFAM" id="SSF49562">
    <property type="entry name" value="C2 domain (Calcium/lipid-binding domain, CaLB)"/>
    <property type="match status" value="2"/>
</dbReference>
<evidence type="ECO:0000256" key="1">
    <source>
        <dbReference type="ARBA" id="ARBA00004370"/>
    </source>
</evidence>
<comment type="subcellular location">
    <subcellularLocation>
        <location evidence="1">Membrane</location>
    </subcellularLocation>
</comment>
<dbReference type="GeneID" id="89940267"/>
<dbReference type="AlphaFoldDB" id="A0AAN6QDS2"/>
<dbReference type="EMBL" id="MU853364">
    <property type="protein sequence ID" value="KAK4108294.1"/>
    <property type="molecule type" value="Genomic_DNA"/>
</dbReference>
<keyword evidence="2" id="KW-0813">Transport</keyword>
<dbReference type="InterPro" id="IPR051634">
    <property type="entry name" value="Extended_Synaptotagmin"/>
</dbReference>
<dbReference type="GO" id="GO:0016020">
    <property type="term" value="C:membrane"/>
    <property type="evidence" value="ECO:0007669"/>
    <property type="project" value="UniProtKB-SubCell"/>
</dbReference>
<keyword evidence="3" id="KW-0812">Transmembrane</keyword>
<dbReference type="Gene3D" id="2.60.40.150">
    <property type="entry name" value="C2 domain"/>
    <property type="match status" value="2"/>
</dbReference>
<dbReference type="InterPro" id="IPR039010">
    <property type="entry name" value="Synaptotagmin_SMP"/>
</dbReference>
<dbReference type="Pfam" id="PF00168">
    <property type="entry name" value="C2"/>
    <property type="match status" value="2"/>
</dbReference>
<evidence type="ECO:0000256" key="4">
    <source>
        <dbReference type="ARBA" id="ARBA00022723"/>
    </source>
</evidence>
<dbReference type="PANTHER" id="PTHR45761">
    <property type="entry name" value="EXTENDED SYNAPTOTAGMIN-LIKE PROTEIN 2, ISOFORM C"/>
    <property type="match status" value="1"/>
</dbReference>
<dbReference type="InterPro" id="IPR035892">
    <property type="entry name" value="C2_domain_sf"/>
</dbReference>
<evidence type="ECO:0000256" key="8">
    <source>
        <dbReference type="ARBA" id="ARBA00023055"/>
    </source>
</evidence>
<evidence type="ECO:0000256" key="6">
    <source>
        <dbReference type="ARBA" id="ARBA00022837"/>
    </source>
</evidence>
<keyword evidence="8" id="KW-0445">Lipid transport</keyword>
<dbReference type="Pfam" id="PF17047">
    <property type="entry name" value="SMP_LBD"/>
    <property type="match status" value="1"/>
</dbReference>
<evidence type="ECO:0000256" key="9">
    <source>
        <dbReference type="ARBA" id="ARBA00023121"/>
    </source>
</evidence>
<gene>
    <name evidence="13" type="ORF">N656DRAFT_784319</name>
</gene>
<dbReference type="CDD" id="cd21670">
    <property type="entry name" value="SMP_ESyt"/>
    <property type="match status" value="1"/>
</dbReference>
<keyword evidence="10" id="KW-0472">Membrane</keyword>
<evidence type="ECO:0000256" key="7">
    <source>
        <dbReference type="ARBA" id="ARBA00022989"/>
    </source>
</evidence>
<proteinExistence type="predicted"/>
<dbReference type="GO" id="GO:0008289">
    <property type="term" value="F:lipid binding"/>
    <property type="evidence" value="ECO:0007669"/>
    <property type="project" value="UniProtKB-KW"/>
</dbReference>
<dbReference type="PROSITE" id="PS50004">
    <property type="entry name" value="C2"/>
    <property type="match status" value="1"/>
</dbReference>
<keyword evidence="14" id="KW-1185">Reference proteome</keyword>
<dbReference type="InterPro" id="IPR000008">
    <property type="entry name" value="C2_dom"/>
</dbReference>
<dbReference type="GO" id="GO:0005737">
    <property type="term" value="C:cytoplasm"/>
    <property type="evidence" value="ECO:0007669"/>
    <property type="project" value="UniProtKB-ARBA"/>
</dbReference>
<dbReference type="RefSeq" id="XP_064665864.1">
    <property type="nucleotide sequence ID" value="XM_064816142.1"/>
</dbReference>
<feature type="domain" description="C2" evidence="11">
    <location>
        <begin position="181"/>
        <end position="313"/>
    </location>
</feature>
<keyword evidence="4" id="KW-0479">Metal-binding</keyword>
<dbReference type="GO" id="GO:0006869">
    <property type="term" value="P:lipid transport"/>
    <property type="evidence" value="ECO:0007669"/>
    <property type="project" value="UniProtKB-KW"/>
</dbReference>
<dbReference type="GO" id="GO:0046872">
    <property type="term" value="F:metal ion binding"/>
    <property type="evidence" value="ECO:0007669"/>
    <property type="project" value="UniProtKB-KW"/>
</dbReference>